<dbReference type="Proteomes" id="UP000321440">
    <property type="component" value="Unassembled WGS sequence"/>
</dbReference>
<name>A0A511W460_9BACI</name>
<comment type="caution">
    <text evidence="1">The sequence shown here is derived from an EMBL/GenBank/DDBJ whole genome shotgun (WGS) entry which is preliminary data.</text>
</comment>
<dbReference type="InterPro" id="IPR014199">
    <property type="entry name" value="Spore_YtxC"/>
</dbReference>
<accession>A0A511W460</accession>
<proteinExistence type="predicted"/>
<evidence type="ECO:0000313" key="1">
    <source>
        <dbReference type="EMBL" id="GEN45869.1"/>
    </source>
</evidence>
<dbReference type="Pfam" id="PF08812">
    <property type="entry name" value="YtxC"/>
    <property type="match status" value="1"/>
</dbReference>
<dbReference type="EMBL" id="BJYA01000011">
    <property type="protein sequence ID" value="GEN45869.1"/>
    <property type="molecule type" value="Genomic_DNA"/>
</dbReference>
<dbReference type="RefSeq" id="WP_170236022.1">
    <property type="nucleotide sequence ID" value="NZ_BJYA01000011.1"/>
</dbReference>
<gene>
    <name evidence="1" type="ORF">AHA02nite_16450</name>
</gene>
<reference evidence="1 2" key="1">
    <citation type="submission" date="2019-07" db="EMBL/GenBank/DDBJ databases">
        <title>Whole genome shotgun sequence of Alkalibacillus haloalkaliphilus NBRC 103110.</title>
        <authorList>
            <person name="Hosoyama A."/>
            <person name="Uohara A."/>
            <person name="Ohji S."/>
            <person name="Ichikawa N."/>
        </authorList>
    </citation>
    <scope>NUCLEOTIDE SEQUENCE [LARGE SCALE GENOMIC DNA]</scope>
    <source>
        <strain evidence="1 2">NBRC 103110</strain>
    </source>
</reference>
<sequence length="271" mass="32432">MKETAFLFRNEQEARQFYLYLLAANFKGQIRLDENFVWLSNFLFVKRTSLVDLIFPFILEAYVPKISQKILRDTYYFDDDEIEQIIPFVVSLSTAPKMLHSELNDSLYEKLVHFIYGQGDVAKINMEYMYNELFLREDDWLEIVGFGIEEWQDELHFQDQMEQLRSFIDGQEPYYKHVTVYYKNEVLLFDDHGKLIQDQFITSATTPFQEIMDQTKVIGKLLAIAPERVDVYASNDRIHEIYSVMNIFQERVCLYPINQFPYVQEMKNIFK</sequence>
<evidence type="ECO:0008006" key="3">
    <source>
        <dbReference type="Google" id="ProtNLM"/>
    </source>
</evidence>
<dbReference type="AlphaFoldDB" id="A0A511W460"/>
<protein>
    <recommendedName>
        <fullName evidence="3">Sporulation protein YtxC</fullName>
    </recommendedName>
</protein>
<organism evidence="1 2">
    <name type="scientific">Alkalibacillus haloalkaliphilus</name>
    <dbReference type="NCBI Taxonomy" id="94136"/>
    <lineage>
        <taxon>Bacteria</taxon>
        <taxon>Bacillati</taxon>
        <taxon>Bacillota</taxon>
        <taxon>Bacilli</taxon>
        <taxon>Bacillales</taxon>
        <taxon>Bacillaceae</taxon>
        <taxon>Alkalibacillus</taxon>
    </lineage>
</organism>
<keyword evidence="2" id="KW-1185">Reference proteome</keyword>
<evidence type="ECO:0000313" key="2">
    <source>
        <dbReference type="Proteomes" id="UP000321440"/>
    </source>
</evidence>